<comment type="caution">
    <text evidence="2">The sequence shown here is derived from an EMBL/GenBank/DDBJ whole genome shotgun (WGS) entry which is preliminary data.</text>
</comment>
<feature type="region of interest" description="Disordered" evidence="1">
    <location>
        <begin position="174"/>
        <end position="232"/>
    </location>
</feature>
<reference evidence="2" key="1">
    <citation type="submission" date="2018-11" db="EMBL/GenBank/DDBJ databases">
        <authorList>
            <consortium name="Pathogen Informatics"/>
        </authorList>
    </citation>
    <scope>NUCLEOTIDE SEQUENCE</scope>
</reference>
<evidence type="ECO:0000313" key="3">
    <source>
        <dbReference type="Proteomes" id="UP000784294"/>
    </source>
</evidence>
<dbReference type="AlphaFoldDB" id="A0A3S5BB82"/>
<feature type="compositionally biased region" description="Low complexity" evidence="1">
    <location>
        <begin position="195"/>
        <end position="213"/>
    </location>
</feature>
<gene>
    <name evidence="2" type="ORF">PXEA_LOCUS11779</name>
</gene>
<feature type="compositionally biased region" description="Polar residues" evidence="1">
    <location>
        <begin position="328"/>
        <end position="341"/>
    </location>
</feature>
<feature type="compositionally biased region" description="Polar residues" evidence="1">
    <location>
        <begin position="176"/>
        <end position="186"/>
    </location>
</feature>
<keyword evidence="3" id="KW-1185">Reference proteome</keyword>
<feature type="compositionally biased region" description="Polar residues" evidence="1">
    <location>
        <begin position="215"/>
        <end position="232"/>
    </location>
</feature>
<feature type="region of interest" description="Disordered" evidence="1">
    <location>
        <begin position="125"/>
        <end position="146"/>
    </location>
</feature>
<sequence>MLLPSCSGIAGVNCEHAQSSGVGGGLFCTPMSTGAAGAEASCACYVLTEDQDGVTGMTELDGPASLSFEAQQQHPYDMSSNHQAALCGGNNSCHMGAGEAGFLYSLGSGCPGIVSVTTATLPPSSLSFQQQLPPPAPPPRSPRIGSSMTMRRAIQMNTSNEAAAISNSHHHFPHSYNLSRMGSASGASVGPETGSLPRSSSSNSSATISRIPSGYSAQSRQPHRQATSVAQNPMVSCSSASFSAAPGVVPTLLRLDLRSEEDHLTQQHLLHQQRRRYRGLPAGAVPTPLNGLPPFSTAKQVAFALGPVDHPTRTTCTANHNAYEGLTDSDSNNTAGEQTTIPRYPRFGIL</sequence>
<feature type="region of interest" description="Disordered" evidence="1">
    <location>
        <begin position="327"/>
        <end position="350"/>
    </location>
</feature>
<dbReference type="EMBL" id="CAAALY010036585">
    <property type="protein sequence ID" value="VEL18339.1"/>
    <property type="molecule type" value="Genomic_DNA"/>
</dbReference>
<name>A0A3S5BB82_9PLAT</name>
<proteinExistence type="predicted"/>
<organism evidence="2 3">
    <name type="scientific">Protopolystoma xenopodis</name>
    <dbReference type="NCBI Taxonomy" id="117903"/>
    <lineage>
        <taxon>Eukaryota</taxon>
        <taxon>Metazoa</taxon>
        <taxon>Spiralia</taxon>
        <taxon>Lophotrochozoa</taxon>
        <taxon>Platyhelminthes</taxon>
        <taxon>Monogenea</taxon>
        <taxon>Polyopisthocotylea</taxon>
        <taxon>Polystomatidea</taxon>
        <taxon>Polystomatidae</taxon>
        <taxon>Protopolystoma</taxon>
    </lineage>
</organism>
<protein>
    <submittedName>
        <fullName evidence="2">Uncharacterized protein</fullName>
    </submittedName>
</protein>
<evidence type="ECO:0000313" key="2">
    <source>
        <dbReference type="EMBL" id="VEL18339.1"/>
    </source>
</evidence>
<dbReference type="Proteomes" id="UP000784294">
    <property type="component" value="Unassembled WGS sequence"/>
</dbReference>
<evidence type="ECO:0000256" key="1">
    <source>
        <dbReference type="SAM" id="MobiDB-lite"/>
    </source>
</evidence>
<feature type="compositionally biased region" description="Pro residues" evidence="1">
    <location>
        <begin position="132"/>
        <end position="141"/>
    </location>
</feature>
<accession>A0A3S5BB82</accession>